<dbReference type="InterPro" id="IPR000477">
    <property type="entry name" value="RT_dom"/>
</dbReference>
<dbReference type="GO" id="GO:0004519">
    <property type="term" value="F:endonuclease activity"/>
    <property type="evidence" value="ECO:0007669"/>
    <property type="project" value="UniProtKB-KW"/>
</dbReference>
<dbReference type="GO" id="GO:0006508">
    <property type="term" value="P:proteolysis"/>
    <property type="evidence" value="ECO:0007669"/>
    <property type="project" value="UniProtKB-KW"/>
</dbReference>
<evidence type="ECO:0000256" key="1">
    <source>
        <dbReference type="ARBA" id="ARBA00022670"/>
    </source>
</evidence>
<keyword evidence="3" id="KW-0548">Nucleotidyltransferase</keyword>
<dbReference type="PANTHER" id="PTHR24559:SF444">
    <property type="entry name" value="REVERSE TRANSCRIPTASE DOMAIN-CONTAINING PROTEIN"/>
    <property type="match status" value="1"/>
</dbReference>
<dbReference type="FunFam" id="3.10.10.10:FF:000007">
    <property type="entry name" value="Retrovirus-related Pol polyprotein from transposon 17.6-like Protein"/>
    <property type="match status" value="1"/>
</dbReference>
<organism evidence="12">
    <name type="scientific">Tanacetum cinerariifolium</name>
    <name type="common">Dalmatian daisy</name>
    <name type="synonym">Chrysanthemum cinerariifolium</name>
    <dbReference type="NCBI Taxonomy" id="118510"/>
    <lineage>
        <taxon>Eukaryota</taxon>
        <taxon>Viridiplantae</taxon>
        <taxon>Streptophyta</taxon>
        <taxon>Embryophyta</taxon>
        <taxon>Tracheophyta</taxon>
        <taxon>Spermatophyta</taxon>
        <taxon>Magnoliopsida</taxon>
        <taxon>eudicotyledons</taxon>
        <taxon>Gunneridae</taxon>
        <taxon>Pentapetalae</taxon>
        <taxon>asterids</taxon>
        <taxon>campanulids</taxon>
        <taxon>Asterales</taxon>
        <taxon>Asteraceae</taxon>
        <taxon>Asteroideae</taxon>
        <taxon>Anthemideae</taxon>
        <taxon>Anthemidinae</taxon>
        <taxon>Tanacetum</taxon>
    </lineage>
</organism>
<sequence>MKLDEISKSASEEQYLNKVNPEVSRNVESSDVVQKSHEDVLNDTLEECEQMTPADADIYSKPKTDKMLDVVVKLKPKLLYFYVVLMAPFIYGLSILHRVLTPCSRMKMLHTPTSFIHRRLLPFLMSVVEDGLGNQSSKIMKGIEQIQQPPILSLLHQNISVDEPKIISNPETQDATNEKADSPTSTLTRVDITLDRIKIATLVSSDNLLDTPRPDMKCSGSTTQLEGKTYSSSSNNSFGLVPIASPTLSLFHDDPYMKVMHAYYANELPISPPTIMPPSLVLSLSPMFDSREIPPPKDTETPVESPIPISPSSSVGSLSPVRSTTPPPDYPFDKSIFVELDNSLWIIPRPLGSEPVLEEFNKTSTSAAPAMTQAAIRKLVADSVAATLKAQDVTFAYTDNTNRNSGPRVTPVARICTYKEFMSCQPFYFNVKFAISTLTEEALFWWNSFAQPIVIEEAYKITWFEFKRLFITKYCPQTEIKKMEETIAITQRLIEQVIKHNYVQETNDHKQKLEGKSNTTNGNNNNYRNNNHNNDYHQQQNKRQETVRTHAATSNKNKNYTENKRMCIDYRELSKLTVKNRYPLPRIDDLLDQLPGSSVYSKIDLRSGHHQLRVRDEDIPKTAFRTRYRHYEFQVMPFGLTNAPTVFMDLMNLKNWASPTTPIEIHQFLGLAGYYRIFIKDFSKIAKSLTELTQKNKKYIWGEDQEIAFQLLKQKLYEASILALPEGNNDFVVYCDASHQAQTEAIKEENIKAENLRGMDKTFEIRPDGTRCIKSQSWLPLFEIIHETTENIMQIRQRLQAARDRQRSYANVRRKPLEFQVEDHVMLKVSPRKDVIRFGKRGKLNPRNVHNTFHVSNLKKCLFDEYLVIPMKELRLDDKLNFMEEPVEIMDREVKQLKQSRIPIVKVRWNSKRGPEFT</sequence>
<feature type="domain" description="Reverse transcriptase/retrotransposon-derived protein RNase H-like" evidence="11">
    <location>
        <begin position="701"/>
        <end position="745"/>
    </location>
</feature>
<keyword evidence="9" id="KW-1133">Transmembrane helix</keyword>
<evidence type="ECO:0000256" key="5">
    <source>
        <dbReference type="ARBA" id="ARBA00022759"/>
    </source>
</evidence>
<dbReference type="Pfam" id="PF00078">
    <property type="entry name" value="RVT_1"/>
    <property type="match status" value="1"/>
</dbReference>
<dbReference type="AlphaFoldDB" id="A0A6L2KV67"/>
<name>A0A6L2KV67_TANCI</name>
<proteinExistence type="predicted"/>
<dbReference type="InterPro" id="IPR041577">
    <property type="entry name" value="RT_RNaseH_2"/>
</dbReference>
<keyword evidence="7 12" id="KW-0695">RNA-directed DNA polymerase</keyword>
<feature type="transmembrane region" description="Helical" evidence="9">
    <location>
        <begin position="79"/>
        <end position="100"/>
    </location>
</feature>
<dbReference type="InterPro" id="IPR053134">
    <property type="entry name" value="RNA-dir_DNA_polymerase"/>
</dbReference>
<keyword evidence="9" id="KW-0472">Membrane</keyword>
<dbReference type="SUPFAM" id="SSF56672">
    <property type="entry name" value="DNA/RNA polymerases"/>
    <property type="match status" value="1"/>
</dbReference>
<dbReference type="FunFam" id="3.30.70.270:FF:000020">
    <property type="entry name" value="Transposon Tf2-6 polyprotein-like Protein"/>
    <property type="match status" value="1"/>
</dbReference>
<dbReference type="CDD" id="cd01647">
    <property type="entry name" value="RT_LTR"/>
    <property type="match status" value="1"/>
</dbReference>
<dbReference type="Gene3D" id="3.10.10.10">
    <property type="entry name" value="HIV Type 1 Reverse Transcriptase, subunit A, domain 1"/>
    <property type="match status" value="1"/>
</dbReference>
<accession>A0A6L2KV67</accession>
<feature type="region of interest" description="Disordered" evidence="8">
    <location>
        <begin position="506"/>
        <end position="560"/>
    </location>
</feature>
<evidence type="ECO:0000313" key="12">
    <source>
        <dbReference type="EMBL" id="GEU53338.1"/>
    </source>
</evidence>
<keyword evidence="9" id="KW-0812">Transmembrane</keyword>
<evidence type="ECO:0000259" key="10">
    <source>
        <dbReference type="Pfam" id="PF00078"/>
    </source>
</evidence>
<dbReference type="InterPro" id="IPR043128">
    <property type="entry name" value="Rev_trsase/Diguanyl_cyclase"/>
</dbReference>
<keyword evidence="2" id="KW-0808">Transferase</keyword>
<evidence type="ECO:0000256" key="7">
    <source>
        <dbReference type="ARBA" id="ARBA00022918"/>
    </source>
</evidence>
<feature type="compositionally biased region" description="Low complexity" evidence="8">
    <location>
        <begin position="518"/>
        <end position="541"/>
    </location>
</feature>
<feature type="region of interest" description="Disordered" evidence="8">
    <location>
        <begin position="292"/>
        <end position="325"/>
    </location>
</feature>
<dbReference type="EMBL" id="BKCJ010003158">
    <property type="protein sequence ID" value="GEU53338.1"/>
    <property type="molecule type" value="Genomic_DNA"/>
</dbReference>
<keyword evidence="4" id="KW-0540">Nuclease</keyword>
<keyword evidence="1" id="KW-0645">Protease</keyword>
<evidence type="ECO:0000256" key="2">
    <source>
        <dbReference type="ARBA" id="ARBA00022679"/>
    </source>
</evidence>
<feature type="domain" description="Reverse transcriptase" evidence="10">
    <location>
        <begin position="558"/>
        <end position="652"/>
    </location>
</feature>
<dbReference type="Pfam" id="PF17919">
    <property type="entry name" value="RT_RNaseH_2"/>
    <property type="match status" value="1"/>
</dbReference>
<evidence type="ECO:0000256" key="8">
    <source>
        <dbReference type="SAM" id="MobiDB-lite"/>
    </source>
</evidence>
<dbReference type="InterPro" id="IPR043502">
    <property type="entry name" value="DNA/RNA_pol_sf"/>
</dbReference>
<comment type="caution">
    <text evidence="12">The sequence shown here is derived from an EMBL/GenBank/DDBJ whole genome shotgun (WGS) entry which is preliminary data.</text>
</comment>
<dbReference type="GO" id="GO:0008233">
    <property type="term" value="F:peptidase activity"/>
    <property type="evidence" value="ECO:0007669"/>
    <property type="project" value="UniProtKB-KW"/>
</dbReference>
<keyword evidence="5" id="KW-0255">Endonuclease</keyword>
<reference evidence="12" key="1">
    <citation type="journal article" date="2019" name="Sci. Rep.">
        <title>Draft genome of Tanacetum cinerariifolium, the natural source of mosquito coil.</title>
        <authorList>
            <person name="Yamashiro T."/>
            <person name="Shiraishi A."/>
            <person name="Satake H."/>
            <person name="Nakayama K."/>
        </authorList>
    </citation>
    <scope>NUCLEOTIDE SEQUENCE</scope>
</reference>
<evidence type="ECO:0000259" key="11">
    <source>
        <dbReference type="Pfam" id="PF17919"/>
    </source>
</evidence>
<dbReference type="PANTHER" id="PTHR24559">
    <property type="entry name" value="TRANSPOSON TY3-I GAG-POL POLYPROTEIN"/>
    <property type="match status" value="1"/>
</dbReference>
<dbReference type="GO" id="GO:0003964">
    <property type="term" value="F:RNA-directed DNA polymerase activity"/>
    <property type="evidence" value="ECO:0007669"/>
    <property type="project" value="UniProtKB-KW"/>
</dbReference>
<evidence type="ECO:0000256" key="9">
    <source>
        <dbReference type="SAM" id="Phobius"/>
    </source>
</evidence>
<evidence type="ECO:0000256" key="6">
    <source>
        <dbReference type="ARBA" id="ARBA00022801"/>
    </source>
</evidence>
<feature type="compositionally biased region" description="Basic and acidic residues" evidence="8">
    <location>
        <begin position="506"/>
        <end position="515"/>
    </location>
</feature>
<keyword evidence="6" id="KW-0378">Hydrolase</keyword>
<evidence type="ECO:0000256" key="4">
    <source>
        <dbReference type="ARBA" id="ARBA00022722"/>
    </source>
</evidence>
<evidence type="ECO:0000256" key="3">
    <source>
        <dbReference type="ARBA" id="ARBA00022695"/>
    </source>
</evidence>
<gene>
    <name evidence="12" type="ORF">Tci_025316</name>
</gene>
<protein>
    <submittedName>
        <fullName evidence="12">Reverse transcriptase domain-containing protein</fullName>
    </submittedName>
</protein>
<dbReference type="Gene3D" id="3.30.70.270">
    <property type="match status" value="1"/>
</dbReference>
<feature type="compositionally biased region" description="Low complexity" evidence="8">
    <location>
        <begin position="302"/>
        <end position="323"/>
    </location>
</feature>